<organism evidence="3 4">
    <name type="scientific">Pseudoalteromonas qingdaonensis</name>
    <dbReference type="NCBI Taxonomy" id="3131913"/>
    <lineage>
        <taxon>Bacteria</taxon>
        <taxon>Pseudomonadati</taxon>
        <taxon>Pseudomonadota</taxon>
        <taxon>Gammaproteobacteria</taxon>
        <taxon>Alteromonadales</taxon>
        <taxon>Pseudoalteromonadaceae</taxon>
        <taxon>Pseudoalteromonas</taxon>
    </lineage>
</organism>
<gene>
    <name evidence="3" type="ORF">WCN91_14625</name>
</gene>
<comment type="similarity">
    <text evidence="1 2">Belongs to the enoyl-CoA hydratase/isomerase family.</text>
</comment>
<evidence type="ECO:0000256" key="1">
    <source>
        <dbReference type="ARBA" id="ARBA00005254"/>
    </source>
</evidence>
<dbReference type="InterPro" id="IPR029045">
    <property type="entry name" value="ClpP/crotonase-like_dom_sf"/>
</dbReference>
<dbReference type="Pfam" id="PF00378">
    <property type="entry name" value="ECH_1"/>
    <property type="match status" value="1"/>
</dbReference>
<keyword evidence="4" id="KW-1185">Reference proteome</keyword>
<dbReference type="PANTHER" id="PTHR43149">
    <property type="entry name" value="ENOYL-COA HYDRATASE"/>
    <property type="match status" value="1"/>
</dbReference>
<accession>A0ABU9MZI3</accession>
<dbReference type="Proteomes" id="UP001447008">
    <property type="component" value="Unassembled WGS sequence"/>
</dbReference>
<name>A0ABU9MZI3_9GAMM</name>
<dbReference type="InterPro" id="IPR001753">
    <property type="entry name" value="Enoyl-CoA_hydra/iso"/>
</dbReference>
<dbReference type="RefSeq" id="WP_342680106.1">
    <property type="nucleotide sequence ID" value="NZ_JBCGCU010000023.1"/>
</dbReference>
<sequence>MITLSFKEQIAHVTLARPKKRNALDYEMFKQLDKAIKTIKKRKDIRAVILDAQGQDFCSGLDVKGVMAKPRQVLSLLFKWLPGNQNLAQRVTLGWQELNVPVIALIQGRCWGGGMQIALGADFRIATKDASFAIMEARWGLCPDMGASLIIPSLLKADDYQRLALTAQPIEASEALELGLISTLEENPMAAAQQLIADIIERSPDAMAAIKRLTTSAYRQGHRRQLARETWSQVRLLMCKNTRIAVKNASSDKQYDYQHRRSW</sequence>
<protein>
    <submittedName>
        <fullName evidence="3">Crotonase/enoyl-CoA hydratase family protein</fullName>
    </submittedName>
</protein>
<evidence type="ECO:0000256" key="2">
    <source>
        <dbReference type="RuleBase" id="RU003707"/>
    </source>
</evidence>
<evidence type="ECO:0000313" key="3">
    <source>
        <dbReference type="EMBL" id="MEM0516632.1"/>
    </source>
</evidence>
<dbReference type="EMBL" id="JBCGCU010000023">
    <property type="protein sequence ID" value="MEM0516632.1"/>
    <property type="molecule type" value="Genomic_DNA"/>
</dbReference>
<dbReference type="PROSITE" id="PS00166">
    <property type="entry name" value="ENOYL_COA_HYDRATASE"/>
    <property type="match status" value="1"/>
</dbReference>
<comment type="caution">
    <text evidence="3">The sequence shown here is derived from an EMBL/GenBank/DDBJ whole genome shotgun (WGS) entry which is preliminary data.</text>
</comment>
<reference evidence="3 4" key="1">
    <citation type="submission" date="2024-03" db="EMBL/GenBank/DDBJ databases">
        <title>Pseudoalteromonas qingdaonensis sp. nov., isolated from the intestines of marine benthic organisms.</title>
        <authorList>
            <person name="Lin X."/>
            <person name="Fang S."/>
            <person name="Hu X."/>
        </authorList>
    </citation>
    <scope>NUCLEOTIDE SEQUENCE [LARGE SCALE GENOMIC DNA]</scope>
    <source>
        <strain evidence="3 4">YIC-827</strain>
    </source>
</reference>
<evidence type="ECO:0000313" key="4">
    <source>
        <dbReference type="Proteomes" id="UP001447008"/>
    </source>
</evidence>
<dbReference type="CDD" id="cd06558">
    <property type="entry name" value="crotonase-like"/>
    <property type="match status" value="1"/>
</dbReference>
<dbReference type="Gene3D" id="3.90.226.10">
    <property type="entry name" value="2-enoyl-CoA Hydratase, Chain A, domain 1"/>
    <property type="match status" value="1"/>
</dbReference>
<dbReference type="InterPro" id="IPR045002">
    <property type="entry name" value="Ech1-like"/>
</dbReference>
<dbReference type="InterPro" id="IPR018376">
    <property type="entry name" value="Enoyl-CoA_hyd/isom_CS"/>
</dbReference>
<dbReference type="NCBIfam" id="NF005699">
    <property type="entry name" value="PRK07509.1"/>
    <property type="match status" value="1"/>
</dbReference>
<proteinExistence type="inferred from homology"/>
<dbReference type="SUPFAM" id="SSF52096">
    <property type="entry name" value="ClpP/crotonase"/>
    <property type="match status" value="1"/>
</dbReference>
<dbReference type="PANTHER" id="PTHR43149:SF1">
    <property type="entry name" value="DELTA(3,5)-DELTA(2,4)-DIENOYL-COA ISOMERASE, MITOCHONDRIAL"/>
    <property type="match status" value="1"/>
</dbReference>